<dbReference type="InterPro" id="IPR051107">
    <property type="entry name" value="Auxin_Efflux_Carrier"/>
</dbReference>
<feature type="transmembrane region" description="Helical" evidence="8">
    <location>
        <begin position="299"/>
        <end position="318"/>
    </location>
</feature>
<dbReference type="GO" id="GO:0009734">
    <property type="term" value="P:auxin-activated signaling pathway"/>
    <property type="evidence" value="ECO:0007669"/>
    <property type="project" value="UniProtKB-UniRule"/>
</dbReference>
<dbReference type="AlphaFoldDB" id="A0AAF0XUB5"/>
<name>A0AAF0XUB5_DAUCS</name>
<keyword evidence="4 8" id="KW-0812">Transmembrane</keyword>
<dbReference type="GO" id="GO:0005783">
    <property type="term" value="C:endoplasmic reticulum"/>
    <property type="evidence" value="ECO:0007669"/>
    <property type="project" value="TreeGrafter"/>
</dbReference>
<evidence type="ECO:0000256" key="1">
    <source>
        <dbReference type="ARBA" id="ARBA00004141"/>
    </source>
</evidence>
<evidence type="ECO:0000256" key="8">
    <source>
        <dbReference type="RuleBase" id="RU362108"/>
    </source>
</evidence>
<dbReference type="NCBIfam" id="TIGR00946">
    <property type="entry name" value="2a69"/>
    <property type="match status" value="1"/>
</dbReference>
<feature type="transmembrane region" description="Helical" evidence="8">
    <location>
        <begin position="69"/>
        <end position="92"/>
    </location>
</feature>
<evidence type="ECO:0000256" key="6">
    <source>
        <dbReference type="ARBA" id="ARBA00023136"/>
    </source>
</evidence>
<dbReference type="PANTHER" id="PTHR31752:SF2">
    <property type="entry name" value="AUXIN EFFLUX CARRIER COMPONENT 5"/>
    <property type="match status" value="1"/>
</dbReference>
<keyword evidence="7 8" id="KW-0927">Auxin signaling pathway</keyword>
<feature type="transmembrane region" description="Helical" evidence="8">
    <location>
        <begin position="271"/>
        <end position="293"/>
    </location>
</feature>
<dbReference type="Proteomes" id="UP000077755">
    <property type="component" value="Chromosome 9"/>
</dbReference>
<accession>A0AAF0XUB5</accession>
<feature type="transmembrane region" description="Helical" evidence="8">
    <location>
        <begin position="6"/>
        <end position="25"/>
    </location>
</feature>
<comment type="subcellular location">
    <subcellularLocation>
        <location evidence="1 8">Membrane</location>
        <topology evidence="1 8">Multi-pass membrane protein</topology>
    </subcellularLocation>
</comment>
<proteinExistence type="inferred from homology"/>
<keyword evidence="10" id="KW-1185">Reference proteome</keyword>
<dbReference type="InterPro" id="IPR004776">
    <property type="entry name" value="Mem_transp_PIN-like"/>
</dbReference>
<evidence type="ECO:0000313" key="10">
    <source>
        <dbReference type="Proteomes" id="UP000077755"/>
    </source>
</evidence>
<feature type="transmembrane region" description="Helical" evidence="8">
    <location>
        <begin position="330"/>
        <end position="349"/>
    </location>
</feature>
<reference evidence="9" key="1">
    <citation type="journal article" date="2016" name="Nat. Genet.">
        <title>A high-quality carrot genome assembly provides new insights into carotenoid accumulation and asterid genome evolution.</title>
        <authorList>
            <person name="Iorizzo M."/>
            <person name="Ellison S."/>
            <person name="Senalik D."/>
            <person name="Zeng P."/>
            <person name="Satapoomin P."/>
            <person name="Huang J."/>
            <person name="Bowman M."/>
            <person name="Iovene M."/>
            <person name="Sanseverino W."/>
            <person name="Cavagnaro P."/>
            <person name="Yildiz M."/>
            <person name="Macko-Podgorni A."/>
            <person name="Moranska E."/>
            <person name="Grzebelus E."/>
            <person name="Grzebelus D."/>
            <person name="Ashrafi H."/>
            <person name="Zheng Z."/>
            <person name="Cheng S."/>
            <person name="Spooner D."/>
            <person name="Van Deynze A."/>
            <person name="Simon P."/>
        </authorList>
    </citation>
    <scope>NUCLEOTIDE SEQUENCE</scope>
    <source>
        <tissue evidence="9">Leaf</tissue>
    </source>
</reference>
<feature type="transmembrane region" description="Helical" evidence="8">
    <location>
        <begin position="45"/>
        <end position="63"/>
    </location>
</feature>
<sequence length="355" mass="39226">MIGWSDIYKVLVAMVPLYVPVILGYGSVKWWHMFNPEQCNAINRMNCYFIIPLFIFEFTTHINPFKMNYLFVAGDVIAKCCIGLVLGGWTYFYRGSYEWCITGFSVSALNNSFIVGVPILKAMYGSLGEEIVIQSTVLQLIIWVMILLFMLEVRRARQSFESVSAVEMSGKDLEENSSGVREIDFRVARPSVWIVMKIVLGKLAKNPNCHACAAGLIWALVANRWHFKLPSIVEGSITIMSNAGRGTSMFCMGLFMALNEKIFACGARPTLLTTIARFVVGPLSVGLGCLALGLRGQVLRIATVQAALPPAVLSFIYAKEYGLHADVTSTAVILGTAITLPVVIAYYAIMEWIGV</sequence>
<dbReference type="GO" id="GO:0005886">
    <property type="term" value="C:plasma membrane"/>
    <property type="evidence" value="ECO:0007669"/>
    <property type="project" value="TreeGrafter"/>
</dbReference>
<dbReference type="PANTHER" id="PTHR31752">
    <property type="entry name" value="AUXIN EFFLUX CARRIER COMPONENT 1B-RELATED"/>
    <property type="match status" value="1"/>
</dbReference>
<dbReference type="GO" id="GO:0010329">
    <property type="term" value="F:auxin efflux transmembrane transporter activity"/>
    <property type="evidence" value="ECO:0007669"/>
    <property type="project" value="TreeGrafter"/>
</dbReference>
<evidence type="ECO:0000256" key="5">
    <source>
        <dbReference type="ARBA" id="ARBA00022989"/>
    </source>
</evidence>
<reference evidence="9" key="2">
    <citation type="submission" date="2022-03" db="EMBL/GenBank/DDBJ databases">
        <title>Draft title - Genomic analysis of global carrot germplasm unveils the trajectory of domestication and the origin of high carotenoid orange carrot.</title>
        <authorList>
            <person name="Iorizzo M."/>
            <person name="Ellison S."/>
            <person name="Senalik D."/>
            <person name="Macko-Podgorni A."/>
            <person name="Grzebelus D."/>
            <person name="Bostan H."/>
            <person name="Rolling W."/>
            <person name="Curaba J."/>
            <person name="Simon P."/>
        </authorList>
    </citation>
    <scope>NUCLEOTIDE SEQUENCE</scope>
    <source>
        <tissue evidence="9">Leaf</tissue>
    </source>
</reference>
<comment type="caution">
    <text evidence="8">Lacks conserved residue(s) required for the propagation of feature annotation.</text>
</comment>
<evidence type="ECO:0000256" key="4">
    <source>
        <dbReference type="ARBA" id="ARBA00022692"/>
    </source>
</evidence>
<dbReference type="GO" id="GO:0009926">
    <property type="term" value="P:auxin polar transport"/>
    <property type="evidence" value="ECO:0007669"/>
    <property type="project" value="TreeGrafter"/>
</dbReference>
<evidence type="ECO:0000313" key="9">
    <source>
        <dbReference type="EMBL" id="WOH14368.1"/>
    </source>
</evidence>
<keyword evidence="3 8" id="KW-0813">Transport</keyword>
<comment type="similarity">
    <text evidence="2 8">Belongs to the auxin efflux carrier (TC 2.A.69.1) family.</text>
</comment>
<gene>
    <name evidence="9" type="ORF">DCAR_0933887</name>
</gene>
<feature type="transmembrane region" description="Helical" evidence="8">
    <location>
        <begin position="131"/>
        <end position="151"/>
    </location>
</feature>
<protein>
    <recommendedName>
        <fullName evidence="8">Auxin efflux carrier component</fullName>
    </recommendedName>
</protein>
<dbReference type="Pfam" id="PF03547">
    <property type="entry name" value="Mem_trans"/>
    <property type="match status" value="1"/>
</dbReference>
<comment type="function">
    <text evidence="8">May act as a component of the auxin efflux carrier.</text>
</comment>
<keyword evidence="5 8" id="KW-1133">Transmembrane helix</keyword>
<organism evidence="9 10">
    <name type="scientific">Daucus carota subsp. sativus</name>
    <name type="common">Carrot</name>
    <dbReference type="NCBI Taxonomy" id="79200"/>
    <lineage>
        <taxon>Eukaryota</taxon>
        <taxon>Viridiplantae</taxon>
        <taxon>Streptophyta</taxon>
        <taxon>Embryophyta</taxon>
        <taxon>Tracheophyta</taxon>
        <taxon>Spermatophyta</taxon>
        <taxon>Magnoliopsida</taxon>
        <taxon>eudicotyledons</taxon>
        <taxon>Gunneridae</taxon>
        <taxon>Pentapetalae</taxon>
        <taxon>asterids</taxon>
        <taxon>campanulids</taxon>
        <taxon>Apiales</taxon>
        <taxon>Apiaceae</taxon>
        <taxon>Apioideae</taxon>
        <taxon>Scandiceae</taxon>
        <taxon>Daucinae</taxon>
        <taxon>Daucus</taxon>
        <taxon>Daucus sect. Daucus</taxon>
    </lineage>
</organism>
<dbReference type="EMBL" id="CP093351">
    <property type="protein sequence ID" value="WOH14368.1"/>
    <property type="molecule type" value="Genomic_DNA"/>
</dbReference>
<keyword evidence="6 8" id="KW-0472">Membrane</keyword>
<evidence type="ECO:0000256" key="7">
    <source>
        <dbReference type="ARBA" id="ARBA00023294"/>
    </source>
</evidence>
<evidence type="ECO:0000256" key="3">
    <source>
        <dbReference type="ARBA" id="ARBA00022448"/>
    </source>
</evidence>
<feature type="transmembrane region" description="Helical" evidence="8">
    <location>
        <begin position="99"/>
        <end position="119"/>
    </location>
</feature>
<dbReference type="InterPro" id="IPR014024">
    <property type="entry name" value="Auxin_eff_plant"/>
</dbReference>
<evidence type="ECO:0000256" key="2">
    <source>
        <dbReference type="ARBA" id="ARBA00009177"/>
    </source>
</evidence>